<keyword evidence="3" id="KW-1185">Reference proteome</keyword>
<comment type="similarity">
    <text evidence="1">Belongs to the phD/YefM antitoxin family.</text>
</comment>
<reference evidence="2 3" key="1">
    <citation type="submission" date="2020-08" db="EMBL/GenBank/DDBJ databases">
        <title>Sequencing the genomes of 1000 actinobacteria strains.</title>
        <authorList>
            <person name="Klenk H.-P."/>
        </authorList>
    </citation>
    <scope>NUCLEOTIDE SEQUENCE [LARGE SCALE GENOMIC DNA]</scope>
    <source>
        <strain evidence="2 3">DSM 12511</strain>
    </source>
</reference>
<name>A0A7X0FTG5_9MICO</name>
<organism evidence="2 3">
    <name type="scientific">Microbacterium thalassium</name>
    <dbReference type="NCBI Taxonomy" id="362649"/>
    <lineage>
        <taxon>Bacteria</taxon>
        <taxon>Bacillati</taxon>
        <taxon>Actinomycetota</taxon>
        <taxon>Actinomycetes</taxon>
        <taxon>Micrococcales</taxon>
        <taxon>Microbacteriaceae</taxon>
        <taxon>Microbacterium</taxon>
    </lineage>
</organism>
<dbReference type="SUPFAM" id="SSF143120">
    <property type="entry name" value="YefM-like"/>
    <property type="match status" value="1"/>
</dbReference>
<dbReference type="EMBL" id="JACHML010000001">
    <property type="protein sequence ID" value="MBB6392696.1"/>
    <property type="molecule type" value="Genomic_DNA"/>
</dbReference>
<evidence type="ECO:0000256" key="1">
    <source>
        <dbReference type="ARBA" id="ARBA00009981"/>
    </source>
</evidence>
<proteinExistence type="inferred from homology"/>
<dbReference type="AlphaFoldDB" id="A0A7X0FTG5"/>
<protein>
    <submittedName>
        <fullName evidence="2">Prevent-host-death family protein</fullName>
    </submittedName>
</protein>
<dbReference type="Proteomes" id="UP000537775">
    <property type="component" value="Unassembled WGS sequence"/>
</dbReference>
<dbReference type="Gene3D" id="3.40.1620.10">
    <property type="entry name" value="YefM-like domain"/>
    <property type="match status" value="1"/>
</dbReference>
<dbReference type="InterPro" id="IPR036165">
    <property type="entry name" value="YefM-like_sf"/>
</dbReference>
<sequence length="81" mass="8653">MDRRRTVTVRDLRNHGGAVLDDVARGSAVVVTRDGAPVAELRPLAKKGLSAAELVARRRNLPAIDPDVLRADVEAAVDTSL</sequence>
<gene>
    <name evidence="2" type="ORF">HD594_003009</name>
</gene>
<evidence type="ECO:0000313" key="2">
    <source>
        <dbReference type="EMBL" id="MBB6392696.1"/>
    </source>
</evidence>
<dbReference type="NCBIfam" id="TIGR01552">
    <property type="entry name" value="phd_fam"/>
    <property type="match status" value="1"/>
</dbReference>
<comment type="caution">
    <text evidence="2">The sequence shown here is derived from an EMBL/GenBank/DDBJ whole genome shotgun (WGS) entry which is preliminary data.</text>
</comment>
<evidence type="ECO:0000313" key="3">
    <source>
        <dbReference type="Proteomes" id="UP000537775"/>
    </source>
</evidence>
<dbReference type="RefSeq" id="WP_184751739.1">
    <property type="nucleotide sequence ID" value="NZ_BAAAJR010000001.1"/>
</dbReference>
<accession>A0A7X0FTG5</accession>